<dbReference type="Pfam" id="PF00497">
    <property type="entry name" value="SBP_bac_3"/>
    <property type="match status" value="1"/>
</dbReference>
<evidence type="ECO:0000313" key="3">
    <source>
        <dbReference type="EMBL" id="TLX48126.1"/>
    </source>
</evidence>
<dbReference type="InterPro" id="IPR001638">
    <property type="entry name" value="Solute-binding_3/MltF_N"/>
</dbReference>
<organism evidence="3 4">
    <name type="scientific">Pseudoalteromonas phenolica</name>
    <dbReference type="NCBI Taxonomy" id="161398"/>
    <lineage>
        <taxon>Bacteria</taxon>
        <taxon>Pseudomonadati</taxon>
        <taxon>Pseudomonadota</taxon>
        <taxon>Gammaproteobacteria</taxon>
        <taxon>Alteromonadales</taxon>
        <taxon>Pseudoalteromonadaceae</taxon>
        <taxon>Pseudoalteromonas</taxon>
    </lineage>
</organism>
<evidence type="ECO:0000256" key="1">
    <source>
        <dbReference type="SAM" id="SignalP"/>
    </source>
</evidence>
<dbReference type="PANTHER" id="PTHR38834">
    <property type="entry name" value="PERIPLASMIC SUBSTRATE BINDING PROTEIN FAMILY 3"/>
    <property type="match status" value="1"/>
</dbReference>
<sequence>MYIRVLVVLLSVSFSLWAEPEKQVDLPTSLTYYAEDYPPSVFYEGEVLRGISVRMLRAIWQELGIKAQPIKVVPWARGYKEIISKPSTVLFAMSKTPQRAEKFKWVGPIYSVDYILIAKKGKILKAKQLSELHSHSVAVIRHDATEQIVLDAHFTEEQIVETNNMYQALAMFKAKRVELMAISRAGLRKAINRKMLQVDDFDEVFLLDTVEDYFAFSKDVPDVVINAFQRAFDKHKRLNLALIDEFKL</sequence>
<dbReference type="PANTHER" id="PTHR38834:SF3">
    <property type="entry name" value="SOLUTE-BINDING PROTEIN FAMILY 3_N-TERMINAL DOMAIN-CONTAINING PROTEIN"/>
    <property type="match status" value="1"/>
</dbReference>
<accession>A0A5R9Q6J5</accession>
<dbReference type="OrthoDB" id="8587856at2"/>
<dbReference type="Gene3D" id="3.40.190.10">
    <property type="entry name" value="Periplasmic binding protein-like II"/>
    <property type="match status" value="2"/>
</dbReference>
<dbReference type="SUPFAM" id="SSF53850">
    <property type="entry name" value="Periplasmic binding protein-like II"/>
    <property type="match status" value="1"/>
</dbReference>
<protein>
    <recommendedName>
        <fullName evidence="2">Solute-binding protein family 3/N-terminal domain-containing protein</fullName>
    </recommendedName>
</protein>
<name>A0A5R9Q6J5_9GAMM</name>
<evidence type="ECO:0000313" key="4">
    <source>
        <dbReference type="Proteomes" id="UP000309186"/>
    </source>
</evidence>
<dbReference type="Proteomes" id="UP000309186">
    <property type="component" value="Unassembled WGS sequence"/>
</dbReference>
<keyword evidence="1" id="KW-0732">Signal</keyword>
<evidence type="ECO:0000259" key="2">
    <source>
        <dbReference type="SMART" id="SM00062"/>
    </source>
</evidence>
<comment type="caution">
    <text evidence="3">The sequence shown here is derived from an EMBL/GenBank/DDBJ whole genome shotgun (WGS) entry which is preliminary data.</text>
</comment>
<feature type="domain" description="Solute-binding protein family 3/N-terminal" evidence="2">
    <location>
        <begin position="29"/>
        <end position="246"/>
    </location>
</feature>
<proteinExistence type="predicted"/>
<feature type="chain" id="PRO_5024307435" description="Solute-binding protein family 3/N-terminal domain-containing protein" evidence="1">
    <location>
        <begin position="19"/>
        <end position="248"/>
    </location>
</feature>
<dbReference type="EMBL" id="PPSW01000007">
    <property type="protein sequence ID" value="TLX48126.1"/>
    <property type="molecule type" value="Genomic_DNA"/>
</dbReference>
<feature type="signal peptide" evidence="1">
    <location>
        <begin position="1"/>
        <end position="18"/>
    </location>
</feature>
<dbReference type="SMART" id="SM00062">
    <property type="entry name" value="PBPb"/>
    <property type="match status" value="1"/>
</dbReference>
<dbReference type="AlphaFoldDB" id="A0A5R9Q6J5"/>
<gene>
    <name evidence="3" type="ORF">C1E24_04825</name>
</gene>
<reference evidence="3 4" key="1">
    <citation type="submission" date="2018-01" db="EMBL/GenBank/DDBJ databases">
        <title>Co-occurrence of chitin degradation, pigmentation and bioactivity in marine Pseudoalteromonas.</title>
        <authorList>
            <person name="Paulsen S."/>
            <person name="Gram L."/>
            <person name="Machado H."/>
        </authorList>
    </citation>
    <scope>NUCLEOTIDE SEQUENCE [LARGE SCALE GENOMIC DNA]</scope>
    <source>
        <strain evidence="3 4">S3663</strain>
    </source>
</reference>